<dbReference type="VEuPathDB" id="FungiDB:LEMA_P084280.1"/>
<dbReference type="InParanoid" id="E5A6E4"/>
<dbReference type="AlphaFoldDB" id="E5A6E4"/>
<sequence>MALSSFTWPTALPQLNNPAASYIHSGAGRSQPSTTAGSALVSTTQLPMVSVTKNPGESTSSPLVPVTDTSTSVSQSTESAAQTTHIKLTLTTTLTNPPLPDITPGAPSIAAAAAQAQSNTPKATPLAAPTLSPNTPFQLADPPHLTTPPQASPNNNNAATIAGSTIGAILGIGLLLFLVHCVKKRSAQPDVERAPVASQRIRSSRSRHGKADAAVIRHTDERSAGRQTAGYAASRDGAGDHDLSRNIAGDYGSNPNVAAKPGHGQNRHTNIITTTTTRTPTRPAPSIQRPTTPQRNSSGIEPAALAEAMGWLGGGHGSDIDPSDLACAMGWQDGIDGAGAVESSLEFGNLTPTPAAAGANAGMNASLSAILPAQSLEFGYLTPTPVDMDAGAGAGDYVFGPVSATLPVQYRAQVQRQARYETPFQAQLQRGSIVIASPHSAPSRPANTPVNFSRPNNITQVNVSQPPTPTTTPAPVPVQCPFGVQQRSCSFSPLTSAGEFPLEYRVDEEYDVSPVLGPMEQGGW</sequence>
<dbReference type="Proteomes" id="UP000002668">
    <property type="component" value="Genome"/>
</dbReference>
<feature type="region of interest" description="Disordered" evidence="1">
    <location>
        <begin position="193"/>
        <end position="241"/>
    </location>
</feature>
<evidence type="ECO:0000313" key="2">
    <source>
        <dbReference type="EMBL" id="CBX99189.1"/>
    </source>
</evidence>
<feature type="compositionally biased region" description="Low complexity" evidence="1">
    <location>
        <begin position="58"/>
        <end position="96"/>
    </location>
</feature>
<name>E5A6E4_LEPMJ</name>
<gene>
    <name evidence="2" type="ORF">LEMA_P084280.1</name>
</gene>
<proteinExistence type="predicted"/>
<keyword evidence="3" id="KW-1185">Reference proteome</keyword>
<evidence type="ECO:0000256" key="1">
    <source>
        <dbReference type="SAM" id="MobiDB-lite"/>
    </source>
</evidence>
<dbReference type="HOGENOM" id="CLU_519779_0_0_1"/>
<protein>
    <submittedName>
        <fullName evidence="2">Uncharacterized protein</fullName>
    </submittedName>
</protein>
<feature type="region of interest" description="Disordered" evidence="1">
    <location>
        <begin position="276"/>
        <end position="298"/>
    </location>
</feature>
<dbReference type="GeneID" id="13282600"/>
<feature type="compositionally biased region" description="Polar residues" evidence="1">
    <location>
        <begin position="288"/>
        <end position="298"/>
    </location>
</feature>
<accession>E5A6E4</accession>
<dbReference type="EMBL" id="FP929135">
    <property type="protein sequence ID" value="CBX99189.1"/>
    <property type="molecule type" value="Genomic_DNA"/>
</dbReference>
<feature type="region of interest" description="Disordered" evidence="1">
    <location>
        <begin position="50"/>
        <end position="155"/>
    </location>
</feature>
<reference evidence="3" key="1">
    <citation type="journal article" date="2011" name="Nat. Commun.">
        <title>Effector diversification within compartments of the Leptosphaeria maculans genome affected by Repeat-Induced Point mutations.</title>
        <authorList>
            <person name="Rouxel T."/>
            <person name="Grandaubert J."/>
            <person name="Hane J.K."/>
            <person name="Hoede C."/>
            <person name="van de Wouw A.P."/>
            <person name="Couloux A."/>
            <person name="Dominguez V."/>
            <person name="Anthouard V."/>
            <person name="Bally P."/>
            <person name="Bourras S."/>
            <person name="Cozijnsen A.J."/>
            <person name="Ciuffetti L.M."/>
            <person name="Degrave A."/>
            <person name="Dilmaghani A."/>
            <person name="Duret L."/>
            <person name="Fudal I."/>
            <person name="Goodwin S.B."/>
            <person name="Gout L."/>
            <person name="Glaser N."/>
            <person name="Linglin J."/>
            <person name="Kema G.H.J."/>
            <person name="Lapalu N."/>
            <person name="Lawrence C.B."/>
            <person name="May K."/>
            <person name="Meyer M."/>
            <person name="Ollivier B."/>
            <person name="Poulain J."/>
            <person name="Schoch C.L."/>
            <person name="Simon A."/>
            <person name="Spatafora J.W."/>
            <person name="Stachowiak A."/>
            <person name="Turgeon B.G."/>
            <person name="Tyler B.M."/>
            <person name="Vincent D."/>
            <person name="Weissenbach J."/>
            <person name="Amselem J."/>
            <person name="Quesneville H."/>
            <person name="Oliver R.P."/>
            <person name="Wincker P."/>
            <person name="Balesdent M.-H."/>
            <person name="Howlett B.J."/>
        </authorList>
    </citation>
    <scope>NUCLEOTIDE SEQUENCE [LARGE SCALE GENOMIC DNA]</scope>
    <source>
        <strain evidence="3">JN3 / isolate v23.1.3 / race Av1-4-5-6-7-8</strain>
    </source>
</reference>
<evidence type="ECO:0000313" key="3">
    <source>
        <dbReference type="Proteomes" id="UP000002668"/>
    </source>
</evidence>
<feature type="compositionally biased region" description="Basic and acidic residues" evidence="1">
    <location>
        <begin position="209"/>
        <end position="224"/>
    </location>
</feature>
<organism evidence="2 3">
    <name type="scientific">Leptosphaeria maculans (strain JN3 / isolate v23.1.3 / race Av1-4-5-6-7-8)</name>
    <name type="common">Blackleg fungus</name>
    <name type="synonym">Phoma lingam</name>
    <dbReference type="NCBI Taxonomy" id="985895"/>
    <lineage>
        <taxon>Eukaryota</taxon>
        <taxon>Fungi</taxon>
        <taxon>Dikarya</taxon>
        <taxon>Ascomycota</taxon>
        <taxon>Pezizomycotina</taxon>
        <taxon>Dothideomycetes</taxon>
        <taxon>Pleosporomycetidae</taxon>
        <taxon>Pleosporales</taxon>
        <taxon>Pleosporineae</taxon>
        <taxon>Leptosphaeriaceae</taxon>
        <taxon>Plenodomus</taxon>
        <taxon>Plenodomus lingam/Leptosphaeria maculans species complex</taxon>
    </lineage>
</organism>